<accession>A0A5B7HFW7</accession>
<dbReference type="SUPFAM" id="SSF52029">
    <property type="entry name" value="GroEL apical domain-like"/>
    <property type="match status" value="1"/>
</dbReference>
<sequence length="148" mass="16804">MLAPMAVDAVLKIVDPNKDQNVDLKDIHIIKKLGETVEDSQLVDGIVFTQKSQGIGGPSKIEKAKIGLIQFCISPPKTDMDNTVLIRDYAAMDRVLREERQYILNITKKIKAAGCNVLLIQKSILRYIHMVSFLLFFYYHGLSWQLQI</sequence>
<dbReference type="Gene3D" id="3.50.7.10">
    <property type="entry name" value="GroEL"/>
    <property type="match status" value="1"/>
</dbReference>
<dbReference type="EMBL" id="VSRR010030498">
    <property type="protein sequence ID" value="MPC70082.1"/>
    <property type="molecule type" value="Genomic_DNA"/>
</dbReference>
<evidence type="ECO:0000313" key="5">
    <source>
        <dbReference type="Proteomes" id="UP000324222"/>
    </source>
</evidence>
<evidence type="ECO:0000256" key="2">
    <source>
        <dbReference type="ARBA" id="ARBA00022840"/>
    </source>
</evidence>
<organism evidence="4 5">
    <name type="scientific">Portunus trituberculatus</name>
    <name type="common">Swimming crab</name>
    <name type="synonym">Neptunus trituberculatus</name>
    <dbReference type="NCBI Taxonomy" id="210409"/>
    <lineage>
        <taxon>Eukaryota</taxon>
        <taxon>Metazoa</taxon>
        <taxon>Ecdysozoa</taxon>
        <taxon>Arthropoda</taxon>
        <taxon>Crustacea</taxon>
        <taxon>Multicrustacea</taxon>
        <taxon>Malacostraca</taxon>
        <taxon>Eumalacostraca</taxon>
        <taxon>Eucarida</taxon>
        <taxon>Decapoda</taxon>
        <taxon>Pleocyemata</taxon>
        <taxon>Brachyura</taxon>
        <taxon>Eubrachyura</taxon>
        <taxon>Portunoidea</taxon>
        <taxon>Portunidae</taxon>
        <taxon>Portuninae</taxon>
        <taxon>Portunus</taxon>
    </lineage>
</organism>
<name>A0A5B7HFW7_PORTR</name>
<dbReference type="PANTHER" id="PTHR11353">
    <property type="entry name" value="CHAPERONIN"/>
    <property type="match status" value="1"/>
</dbReference>
<dbReference type="InterPro" id="IPR027410">
    <property type="entry name" value="TCP-1-like_intermed_sf"/>
</dbReference>
<comment type="caution">
    <text evidence="4">The sequence shown here is derived from an EMBL/GenBank/DDBJ whole genome shotgun (WGS) entry which is preliminary data.</text>
</comment>
<dbReference type="GO" id="GO:0005524">
    <property type="term" value="F:ATP binding"/>
    <property type="evidence" value="ECO:0007669"/>
    <property type="project" value="UniProtKB-KW"/>
</dbReference>
<proteinExistence type="predicted"/>
<evidence type="ECO:0000256" key="1">
    <source>
        <dbReference type="ARBA" id="ARBA00022741"/>
    </source>
</evidence>
<dbReference type="AlphaFoldDB" id="A0A5B7HFW7"/>
<gene>
    <name evidence="4" type="primary">TCPD_1</name>
    <name evidence="4" type="ORF">E2C01_064319</name>
</gene>
<evidence type="ECO:0000313" key="4">
    <source>
        <dbReference type="EMBL" id="MPC70082.1"/>
    </source>
</evidence>
<keyword evidence="5" id="KW-1185">Reference proteome</keyword>
<dbReference type="SUPFAM" id="SSF54849">
    <property type="entry name" value="GroEL-intermediate domain like"/>
    <property type="match status" value="1"/>
</dbReference>
<dbReference type="Proteomes" id="UP000324222">
    <property type="component" value="Unassembled WGS sequence"/>
</dbReference>
<dbReference type="InterPro" id="IPR017998">
    <property type="entry name" value="Chaperone_TCP-1"/>
</dbReference>
<dbReference type="Gene3D" id="3.30.260.10">
    <property type="entry name" value="TCP-1-like chaperonin intermediate domain"/>
    <property type="match status" value="1"/>
</dbReference>
<keyword evidence="1" id="KW-0547">Nucleotide-binding</keyword>
<keyword evidence="2" id="KW-0067">ATP-binding</keyword>
<reference evidence="4 5" key="1">
    <citation type="submission" date="2019-05" db="EMBL/GenBank/DDBJ databases">
        <title>Another draft genome of Portunus trituberculatus and its Hox gene families provides insights of decapod evolution.</title>
        <authorList>
            <person name="Jeong J.-H."/>
            <person name="Song I."/>
            <person name="Kim S."/>
            <person name="Choi T."/>
            <person name="Kim D."/>
            <person name="Ryu S."/>
            <person name="Kim W."/>
        </authorList>
    </citation>
    <scope>NUCLEOTIDE SEQUENCE [LARGE SCALE GENOMIC DNA]</scope>
    <source>
        <tissue evidence="4">Muscle</tissue>
    </source>
</reference>
<keyword evidence="3" id="KW-0143">Chaperone</keyword>
<dbReference type="InterPro" id="IPR027409">
    <property type="entry name" value="GroEL-like_apical_dom_sf"/>
</dbReference>
<dbReference type="Pfam" id="PF00118">
    <property type="entry name" value="Cpn60_TCP1"/>
    <property type="match status" value="1"/>
</dbReference>
<dbReference type="InterPro" id="IPR002423">
    <property type="entry name" value="Cpn60/GroEL/TCP-1"/>
</dbReference>
<dbReference type="OrthoDB" id="10248520at2759"/>
<evidence type="ECO:0000256" key="3">
    <source>
        <dbReference type="ARBA" id="ARBA00023186"/>
    </source>
</evidence>
<protein>
    <submittedName>
        <fullName evidence="4">T-complex protein 1 subunit delta</fullName>
    </submittedName>
</protein>
<dbReference type="GO" id="GO:0140662">
    <property type="term" value="F:ATP-dependent protein folding chaperone"/>
    <property type="evidence" value="ECO:0007669"/>
    <property type="project" value="InterPro"/>
</dbReference>